<dbReference type="GO" id="GO:0005525">
    <property type="term" value="F:GTP binding"/>
    <property type="evidence" value="ECO:0007669"/>
    <property type="project" value="UniProtKB-KW"/>
</dbReference>
<evidence type="ECO:0000256" key="1">
    <source>
        <dbReference type="ARBA" id="ARBA00022741"/>
    </source>
</evidence>
<accession>A0A090MNC3</accession>
<dbReference type="Proteomes" id="UP000035762">
    <property type="component" value="Unassembled WGS sequence"/>
</dbReference>
<sequence length="113" mass="11820">MATKRILLEVGTGNDWHGGSYTKAAVRAVEDAIHHSSLVLLKTLDLDPSKMLVDVKIGVQQPEKVDPAAVKAVLPHGQITVEVVKGGLNAANTGPDDISIIAVAAITVHLDLA</sequence>
<reference evidence="3 4" key="1">
    <citation type="journal article" date="2014" name="Genome Announc.">
        <title>Genome Sequence of Afipia felis Strain 76713, Isolated in Hospital Water Using an Amoeba Co-Culture Procedure.</title>
        <authorList>
            <person name="Benamar S."/>
            <person name="La Scola B."/>
            <person name="Croce O."/>
        </authorList>
    </citation>
    <scope>NUCLEOTIDE SEQUENCE [LARGE SCALE GENOMIC DNA]</scope>
    <source>
        <strain evidence="3 4">76713</strain>
    </source>
</reference>
<dbReference type="OrthoDB" id="6165729at2"/>
<dbReference type="Gene3D" id="3.30.1330.20">
    <property type="entry name" value="Tubulin/FtsZ, C-terminal domain"/>
    <property type="match status" value="1"/>
</dbReference>
<dbReference type="InterPro" id="IPR037103">
    <property type="entry name" value="Tubulin/FtsZ-like_C"/>
</dbReference>
<proteinExistence type="predicted"/>
<keyword evidence="4" id="KW-1185">Reference proteome</keyword>
<keyword evidence="2" id="KW-0342">GTP-binding</keyword>
<comment type="caution">
    <text evidence="3">The sequence shown here is derived from an EMBL/GenBank/DDBJ whole genome shotgun (WGS) entry which is preliminary data.</text>
</comment>
<dbReference type="AlphaFoldDB" id="A0A090MNC3"/>
<evidence type="ECO:0000313" key="4">
    <source>
        <dbReference type="Proteomes" id="UP000035762"/>
    </source>
</evidence>
<keyword evidence="1" id="KW-0547">Nucleotide-binding</keyword>
<evidence type="ECO:0000256" key="2">
    <source>
        <dbReference type="ARBA" id="ARBA00023134"/>
    </source>
</evidence>
<name>A0A090MNC3_AFIFE</name>
<dbReference type="InterPro" id="IPR011719">
    <property type="entry name" value="CHP02058"/>
</dbReference>
<dbReference type="EMBL" id="CCAZ020000001">
    <property type="protein sequence ID" value="CEG07189.1"/>
    <property type="molecule type" value="Genomic_DNA"/>
</dbReference>
<dbReference type="PANTHER" id="PTHR34784">
    <property type="entry name" value="50S RIBOSOMAL PROTEIN L34"/>
    <property type="match status" value="1"/>
</dbReference>
<evidence type="ECO:0000313" key="3">
    <source>
        <dbReference type="EMBL" id="CEG07189.1"/>
    </source>
</evidence>
<dbReference type="NCBIfam" id="TIGR02058">
    <property type="entry name" value="lin0512_fam"/>
    <property type="match status" value="1"/>
</dbReference>
<dbReference type="STRING" id="1035.BN961_00572"/>
<protein>
    <submittedName>
        <fullName evidence="3">Uncharacterized protein</fullName>
    </submittedName>
</protein>
<dbReference type="PANTHER" id="PTHR34784:SF1">
    <property type="entry name" value="50S RIBOSOMAL PROTEIN L34"/>
    <property type="match status" value="1"/>
</dbReference>
<dbReference type="RefSeq" id="WP_009337204.1">
    <property type="nucleotide sequence ID" value="NZ_CCAZ020000001.1"/>
</dbReference>
<gene>
    <name evidence="3" type="ORF">BN961_00572</name>
</gene>
<organism evidence="3 4">
    <name type="scientific">Afipia felis</name>
    <name type="common">Cat scratch disease bacillus</name>
    <dbReference type="NCBI Taxonomy" id="1035"/>
    <lineage>
        <taxon>Bacteria</taxon>
        <taxon>Pseudomonadati</taxon>
        <taxon>Pseudomonadota</taxon>
        <taxon>Alphaproteobacteria</taxon>
        <taxon>Hyphomicrobiales</taxon>
        <taxon>Nitrobacteraceae</taxon>
        <taxon>Afipia</taxon>
    </lineage>
</organism>
<dbReference type="Pfam" id="PF09585">
    <property type="entry name" value="Lin0512_fam"/>
    <property type="match status" value="1"/>
</dbReference>